<accession>A0A2B4SNH8</accession>
<dbReference type="InterPro" id="IPR011604">
    <property type="entry name" value="PDDEXK-like_dom_sf"/>
</dbReference>
<evidence type="ECO:0000259" key="2">
    <source>
        <dbReference type="Pfam" id="PF09588"/>
    </source>
</evidence>
<sequence>MPAASDQNDAAFAQNSVQIEFVDDDLPLANIMEHREFDEDLDDDFELILEEDEANRTVPLPGVERNGNREWSRNINIRDNVDFNQPTAKADLISVPRRIEALNCEQFPRFPHIEEEHMNIPDTLSTEEQQFITSLTKDENEINDIEVNTRAQADCEEWNKQRCHRFTASKFHLISHRKRNHNTLAETLIHPKKFSNRAVEHGRNFEPVALMEYQKYMKNARTPVKVFPSGFVISKSHPILGASPDAKVIDPGCLETFGLAEVKCPYKVANVAPIDACSDPKFCMEKTGTDTCQLKKNHEYYAQVQGQMADTGCRCSAAQSNEPTPAENKPALKPPSKDELQQFYKSLNGTSHQFVKQRLLPDIEHWETQIPKLETFWRICVLPEILGRWYTRNMDLKSQISPRESWPSGDCHCRKSTNEETVTCANPECKVSIFHPSCLCIDKLKVTNFWYYPHCRKLPQFARPKSKKMPDLKDQYMAEAAKLDKICVCQEKAEPHEKLLKCHNELCSSGKFFHVACMSYKRYPNNARTT</sequence>
<comment type="caution">
    <text evidence="3">The sequence shown here is derived from an EMBL/GenBank/DDBJ whole genome shotgun (WGS) entry which is preliminary data.</text>
</comment>
<proteinExistence type="predicted"/>
<dbReference type="PANTHER" id="PTHR46609:SF8">
    <property type="entry name" value="YQAJ VIRAL RECOMBINASE DOMAIN-CONTAINING PROTEIN"/>
    <property type="match status" value="1"/>
</dbReference>
<dbReference type="Pfam" id="PF09588">
    <property type="entry name" value="YqaJ"/>
    <property type="match status" value="1"/>
</dbReference>
<dbReference type="OrthoDB" id="5968571at2759"/>
<protein>
    <recommendedName>
        <fullName evidence="2">YqaJ viral recombinase domain-containing protein</fullName>
    </recommendedName>
</protein>
<evidence type="ECO:0000313" key="4">
    <source>
        <dbReference type="Proteomes" id="UP000225706"/>
    </source>
</evidence>
<feature type="region of interest" description="Disordered" evidence="1">
    <location>
        <begin position="315"/>
        <end position="336"/>
    </location>
</feature>
<evidence type="ECO:0000256" key="1">
    <source>
        <dbReference type="SAM" id="MobiDB-lite"/>
    </source>
</evidence>
<reference evidence="4" key="1">
    <citation type="journal article" date="2017" name="bioRxiv">
        <title>Comparative analysis of the genomes of Stylophora pistillata and Acropora digitifera provides evidence for extensive differences between species of corals.</title>
        <authorList>
            <person name="Voolstra C.R."/>
            <person name="Li Y."/>
            <person name="Liew Y.J."/>
            <person name="Baumgarten S."/>
            <person name="Zoccola D."/>
            <person name="Flot J.-F."/>
            <person name="Tambutte S."/>
            <person name="Allemand D."/>
            <person name="Aranda M."/>
        </authorList>
    </citation>
    <scope>NUCLEOTIDE SEQUENCE [LARGE SCALE GENOMIC DNA]</scope>
</reference>
<evidence type="ECO:0000313" key="3">
    <source>
        <dbReference type="EMBL" id="PFX30067.1"/>
    </source>
</evidence>
<organism evidence="3 4">
    <name type="scientific">Stylophora pistillata</name>
    <name type="common">Smooth cauliflower coral</name>
    <dbReference type="NCBI Taxonomy" id="50429"/>
    <lineage>
        <taxon>Eukaryota</taxon>
        <taxon>Metazoa</taxon>
        <taxon>Cnidaria</taxon>
        <taxon>Anthozoa</taxon>
        <taxon>Hexacorallia</taxon>
        <taxon>Scleractinia</taxon>
        <taxon>Astrocoeniina</taxon>
        <taxon>Pocilloporidae</taxon>
        <taxon>Stylophora</taxon>
    </lineage>
</organism>
<dbReference type="EMBL" id="LSMT01000056">
    <property type="protein sequence ID" value="PFX30067.1"/>
    <property type="molecule type" value="Genomic_DNA"/>
</dbReference>
<dbReference type="InterPro" id="IPR011335">
    <property type="entry name" value="Restrct_endonuc-II-like"/>
</dbReference>
<dbReference type="Proteomes" id="UP000225706">
    <property type="component" value="Unassembled WGS sequence"/>
</dbReference>
<gene>
    <name evidence="3" type="ORF">AWC38_SpisGene5183</name>
</gene>
<dbReference type="Gene3D" id="3.90.320.10">
    <property type="match status" value="1"/>
</dbReference>
<dbReference type="InterPro" id="IPR051703">
    <property type="entry name" value="NF-kappa-B_Signaling_Reg"/>
</dbReference>
<dbReference type="InterPro" id="IPR013083">
    <property type="entry name" value="Znf_RING/FYVE/PHD"/>
</dbReference>
<dbReference type="PANTHER" id="PTHR46609">
    <property type="entry name" value="EXONUCLEASE, PHAGE-TYPE/RECB, C-TERMINAL DOMAIN-CONTAINING PROTEIN"/>
    <property type="match status" value="1"/>
</dbReference>
<dbReference type="AlphaFoldDB" id="A0A2B4SNH8"/>
<keyword evidence="4" id="KW-1185">Reference proteome</keyword>
<dbReference type="Gene3D" id="3.30.40.10">
    <property type="entry name" value="Zinc/RING finger domain, C3HC4 (zinc finger)"/>
    <property type="match status" value="1"/>
</dbReference>
<dbReference type="STRING" id="50429.A0A2B4SNH8"/>
<name>A0A2B4SNH8_STYPI</name>
<dbReference type="CDD" id="cd22343">
    <property type="entry name" value="PDDEXK_lambda_exonuclease-like"/>
    <property type="match status" value="1"/>
</dbReference>
<dbReference type="SUPFAM" id="SSF52980">
    <property type="entry name" value="Restriction endonuclease-like"/>
    <property type="match status" value="1"/>
</dbReference>
<feature type="domain" description="YqaJ viral recombinase" evidence="2">
    <location>
        <begin position="157"/>
        <end position="313"/>
    </location>
</feature>
<dbReference type="GO" id="GO:0006281">
    <property type="term" value="P:DNA repair"/>
    <property type="evidence" value="ECO:0007669"/>
    <property type="project" value="UniProtKB-ARBA"/>
</dbReference>
<dbReference type="InterPro" id="IPR019080">
    <property type="entry name" value="YqaJ_viral_recombinase"/>
</dbReference>